<dbReference type="InterPro" id="IPR054619">
    <property type="entry name" value="Npun_R2821-like"/>
</dbReference>
<protein>
    <submittedName>
        <fullName evidence="1">Methionine synthase</fullName>
    </submittedName>
</protein>
<proteinExistence type="predicted"/>
<dbReference type="Proteomes" id="UP000076555">
    <property type="component" value="Unassembled WGS sequence"/>
</dbReference>
<dbReference type="EMBL" id="LWAJ01000213">
    <property type="protein sequence ID" value="KZL49016.1"/>
    <property type="molecule type" value="Genomic_DNA"/>
</dbReference>
<dbReference type="Gene3D" id="3.90.550.10">
    <property type="entry name" value="Spore Coat Polysaccharide Biosynthesis Protein SpsA, Chain A"/>
    <property type="match status" value="1"/>
</dbReference>
<dbReference type="AlphaFoldDB" id="A0A166IYH5"/>
<organism evidence="1 2">
    <name type="scientific">Nodularia spumigena CENA596</name>
    <dbReference type="NCBI Taxonomy" id="1819295"/>
    <lineage>
        <taxon>Bacteria</taxon>
        <taxon>Bacillati</taxon>
        <taxon>Cyanobacteriota</taxon>
        <taxon>Cyanophyceae</taxon>
        <taxon>Nostocales</taxon>
        <taxon>Nodulariaceae</taxon>
        <taxon>Nodularia</taxon>
    </lineage>
</organism>
<evidence type="ECO:0000313" key="1">
    <source>
        <dbReference type="EMBL" id="KZL49016.1"/>
    </source>
</evidence>
<sequence length="313" mass="36156">MTRGIYIIANDKVTDQAIALLNSIRLHDADTPIVMIPYDENYHNIADTLNKYYGVTVYEDLDFIERLAGKLHETFGGQFFARPNQFRKQACWFGPFDEFLYIDTDIVVFEKISNNLDYLAESDFIYCDYQHLGGIKNVFSPQVLRDKVFTETEVKDIFNGGFWGSKKNLVSENDLYETFAECAAHPEYFDFSEKTSDQPIINYMLLKRISRRFNIVKREGKAPGNWAGTSHFQSQGNILFDPTVNQALQYLHWAGIRIQPGCAYWQIWEYYRNLNPALPAANIPAPVEKSQLQATLEQVKNQLRKLKKGVLTD</sequence>
<gene>
    <name evidence="1" type="ORF">A2T98_15015</name>
</gene>
<dbReference type="RefSeq" id="WP_063873466.1">
    <property type="nucleotide sequence ID" value="NZ_CAWMRI010000213.1"/>
</dbReference>
<dbReference type="NCBIfam" id="NF045582">
    <property type="entry name" value="Npun_R2823_gen"/>
    <property type="match status" value="1"/>
</dbReference>
<evidence type="ECO:0000313" key="2">
    <source>
        <dbReference type="Proteomes" id="UP000076555"/>
    </source>
</evidence>
<comment type="caution">
    <text evidence="1">The sequence shown here is derived from an EMBL/GenBank/DDBJ whole genome shotgun (WGS) entry which is preliminary data.</text>
</comment>
<accession>A0A166IYH5</accession>
<reference evidence="1 2" key="1">
    <citation type="submission" date="2016-04" db="EMBL/GenBank/DDBJ databases">
        <title>Draft Genome Assembly of the Bloom-forming Cyanobacterium Nodularia spumigena Strain CENA596 in Shrimp Production Ponds.</title>
        <authorList>
            <person name="Popin R.V."/>
            <person name="Rigonato J."/>
            <person name="Abreu V.A."/>
            <person name="Andreote A.P."/>
            <person name="Silveira S.B."/>
            <person name="Odebrecht C."/>
            <person name="Fiore M.F."/>
        </authorList>
    </citation>
    <scope>NUCLEOTIDE SEQUENCE [LARGE SCALE GENOMIC DNA]</scope>
    <source>
        <strain evidence="1 2">CENA596</strain>
    </source>
</reference>
<name>A0A166IYH5_NODSP</name>
<dbReference type="OrthoDB" id="480149at2"/>
<dbReference type="InterPro" id="IPR029044">
    <property type="entry name" value="Nucleotide-diphossugar_trans"/>
</dbReference>
<dbReference type="SUPFAM" id="SSF53448">
    <property type="entry name" value="Nucleotide-diphospho-sugar transferases"/>
    <property type="match status" value="1"/>
</dbReference>